<evidence type="ECO:0000256" key="1">
    <source>
        <dbReference type="SAM" id="MobiDB-lite"/>
    </source>
</evidence>
<proteinExistence type="predicted"/>
<dbReference type="OrthoDB" id="5409271at2759"/>
<feature type="compositionally biased region" description="Acidic residues" evidence="1">
    <location>
        <begin position="89"/>
        <end position="101"/>
    </location>
</feature>
<dbReference type="Proteomes" id="UP000178912">
    <property type="component" value="Unassembled WGS sequence"/>
</dbReference>
<dbReference type="AlphaFoldDB" id="A0A1E1KQ37"/>
<evidence type="ECO:0000313" key="3">
    <source>
        <dbReference type="Proteomes" id="UP000178912"/>
    </source>
</evidence>
<feature type="compositionally biased region" description="Pro residues" evidence="1">
    <location>
        <begin position="1"/>
        <end position="10"/>
    </location>
</feature>
<accession>A0A1E1KQ37</accession>
<feature type="compositionally biased region" description="Basic and acidic residues" evidence="1">
    <location>
        <begin position="216"/>
        <end position="239"/>
    </location>
</feature>
<dbReference type="EMBL" id="FJUX01000043">
    <property type="protein sequence ID" value="CZT00121.1"/>
    <property type="molecule type" value="Genomic_DNA"/>
</dbReference>
<gene>
    <name evidence="2" type="ORF">RAG0_08272</name>
</gene>
<organism evidence="2 3">
    <name type="scientific">Rhynchosporium agropyri</name>
    <dbReference type="NCBI Taxonomy" id="914238"/>
    <lineage>
        <taxon>Eukaryota</taxon>
        <taxon>Fungi</taxon>
        <taxon>Dikarya</taxon>
        <taxon>Ascomycota</taxon>
        <taxon>Pezizomycotina</taxon>
        <taxon>Leotiomycetes</taxon>
        <taxon>Helotiales</taxon>
        <taxon>Ploettnerulaceae</taxon>
        <taxon>Rhynchosporium</taxon>
    </lineage>
</organism>
<protein>
    <submittedName>
        <fullName evidence="2">Uncharacterized protein</fullName>
    </submittedName>
</protein>
<sequence length="239" mass="24814">MVPSVPPAPTAPVLGQGSFGAAPRAPAISSGPGSMAAPPARLPSQPAARGGFANSRGGSYPRSARVPAPLPNPGNPALAGITHSVPAANDDDSSDSDDDEEGLSSIRIKIFTPINVRGDGNLIAMDTAITATKIAQGVTDALFSMTYGDAQGIPMIDEDGRPRPIRVVVSAPLTVLGSKNLMGERAVMERIAPGLRDYPASAMTKASLTEIGESASVKKRERSEVEEHEEGEPKRTRRD</sequence>
<evidence type="ECO:0000313" key="2">
    <source>
        <dbReference type="EMBL" id="CZT00121.1"/>
    </source>
</evidence>
<reference evidence="3" key="1">
    <citation type="submission" date="2016-03" db="EMBL/GenBank/DDBJ databases">
        <authorList>
            <person name="Guldener U."/>
        </authorList>
    </citation>
    <scope>NUCLEOTIDE SEQUENCE [LARGE SCALE GENOMIC DNA]</scope>
    <source>
        <strain evidence="3">04CH-RAC-A.6.1</strain>
    </source>
</reference>
<name>A0A1E1KQ37_9HELO</name>
<feature type="region of interest" description="Disordered" evidence="1">
    <location>
        <begin position="209"/>
        <end position="239"/>
    </location>
</feature>
<feature type="region of interest" description="Disordered" evidence="1">
    <location>
        <begin position="1"/>
        <end position="101"/>
    </location>
</feature>
<keyword evidence="3" id="KW-1185">Reference proteome</keyword>